<dbReference type="Proteomes" id="UP001353858">
    <property type="component" value="Unassembled WGS sequence"/>
</dbReference>
<evidence type="ECO:0000256" key="9">
    <source>
        <dbReference type="SAM" id="Phobius"/>
    </source>
</evidence>
<keyword evidence="3" id="KW-1003">Cell membrane</keyword>
<feature type="transmembrane region" description="Helical" evidence="9">
    <location>
        <begin position="345"/>
        <end position="364"/>
    </location>
</feature>
<comment type="caution">
    <text evidence="12">The sequence shown here is derived from an EMBL/GenBank/DDBJ whole genome shotgun (WGS) entry which is preliminary data.</text>
</comment>
<evidence type="ECO:0000256" key="3">
    <source>
        <dbReference type="ARBA" id="ARBA00022475"/>
    </source>
</evidence>
<dbReference type="InterPro" id="IPR001320">
    <property type="entry name" value="Iontro_rcpt_C"/>
</dbReference>
<evidence type="ECO:0000256" key="5">
    <source>
        <dbReference type="ARBA" id="ARBA00022989"/>
    </source>
</evidence>
<dbReference type="Gene3D" id="1.10.287.70">
    <property type="match status" value="1"/>
</dbReference>
<keyword evidence="8" id="KW-0325">Glycoprotein</keyword>
<dbReference type="GO" id="GO:0015276">
    <property type="term" value="F:ligand-gated monoatomic ion channel activity"/>
    <property type="evidence" value="ECO:0007669"/>
    <property type="project" value="InterPro"/>
</dbReference>
<evidence type="ECO:0000256" key="8">
    <source>
        <dbReference type="ARBA" id="ARBA00023180"/>
    </source>
</evidence>
<sequence>MLFKMLLLNVIYLTLTVGFVIIKDEKVENVKSCVQQAIKNIFGEDDTLLFIFDDVDRYIFSDNINNPSIIIDMSRENKFVNETSIGHQQNYVIHARSYNTLLQTLTKLYATKIWRNNKMALRKVLFVTPFFENETFSKIIRTYWSIKVLNLVILTYDLNEKDSAIRLMVSDPQAVLNQCETKANLINTYSCNESNVIKFPRILRKYENCFLTIHSIVDALNNHESRLLFTTAYILETIREYLNMSITLKNETDAWLKEDLFRLMINFYNDVPAPKRIPQMETLKLVFKQTVWIFILVSFILTSVMLWCINKYAFPSNQHSLGYYFLEVYSITIFGTTTSKRLLPFLQFIFVSYVIYSIHIQAVFTGKLITLLTIPQFEHQIESLQGLSESNNSIVTNIRRLCSDNPDKNDNKMYRKIKTKFTCYSYQEYCHLINSEEVTINYTILVDEDVFQQLCERSKRKCYYFVDNSFLRTRQVSFSIDPFSYFTVTLNEIIIRLIESGLLKQVKARYDYNNTLYSTVSFNKKQKLSLKHLYPIFVFWAFGLFLSFVVFVGELLVSTIKQKYQQK</sequence>
<name>A0AAN7P265_9COLE</name>
<keyword evidence="7" id="KW-0675">Receptor</keyword>
<dbReference type="PANTHER" id="PTHR42643">
    <property type="entry name" value="IONOTROPIC RECEPTOR 20A-RELATED"/>
    <property type="match status" value="1"/>
</dbReference>
<evidence type="ECO:0000313" key="12">
    <source>
        <dbReference type="EMBL" id="KAK4878845.1"/>
    </source>
</evidence>
<feature type="chain" id="PRO_5042964637" description="Ionotropic glutamate receptor C-terminal domain-containing protein" evidence="10">
    <location>
        <begin position="19"/>
        <end position="567"/>
    </location>
</feature>
<evidence type="ECO:0000259" key="11">
    <source>
        <dbReference type="Pfam" id="PF00060"/>
    </source>
</evidence>
<dbReference type="GO" id="GO:0050906">
    <property type="term" value="P:detection of stimulus involved in sensory perception"/>
    <property type="evidence" value="ECO:0007669"/>
    <property type="project" value="UniProtKB-ARBA"/>
</dbReference>
<evidence type="ECO:0000256" key="10">
    <source>
        <dbReference type="SAM" id="SignalP"/>
    </source>
</evidence>
<feature type="transmembrane region" description="Helical" evidence="9">
    <location>
        <begin position="533"/>
        <end position="557"/>
    </location>
</feature>
<reference evidence="13" key="1">
    <citation type="submission" date="2023-01" db="EMBL/GenBank/DDBJ databases">
        <title>Key to firefly adult light organ development and bioluminescence: homeobox transcription factors regulate luciferase expression and transportation to peroxisome.</title>
        <authorList>
            <person name="Fu X."/>
        </authorList>
    </citation>
    <scope>NUCLEOTIDE SEQUENCE [LARGE SCALE GENOMIC DNA]</scope>
</reference>
<keyword evidence="5 9" id="KW-1133">Transmembrane helix</keyword>
<keyword evidence="10" id="KW-0732">Signal</keyword>
<keyword evidence="13" id="KW-1185">Reference proteome</keyword>
<proteinExistence type="inferred from homology"/>
<dbReference type="EMBL" id="JARPUR010000004">
    <property type="protein sequence ID" value="KAK4878845.1"/>
    <property type="molecule type" value="Genomic_DNA"/>
</dbReference>
<evidence type="ECO:0000256" key="1">
    <source>
        <dbReference type="ARBA" id="ARBA00004651"/>
    </source>
</evidence>
<feature type="signal peptide" evidence="10">
    <location>
        <begin position="1"/>
        <end position="18"/>
    </location>
</feature>
<dbReference type="PANTHER" id="PTHR42643:SF24">
    <property type="entry name" value="IONOTROPIC RECEPTOR 60A"/>
    <property type="match status" value="1"/>
</dbReference>
<dbReference type="GO" id="GO:0005886">
    <property type="term" value="C:plasma membrane"/>
    <property type="evidence" value="ECO:0007669"/>
    <property type="project" value="UniProtKB-SubCell"/>
</dbReference>
<dbReference type="InterPro" id="IPR052192">
    <property type="entry name" value="Insect_Ionotropic_Sensory_Rcpt"/>
</dbReference>
<organism evidence="12 13">
    <name type="scientific">Aquatica leii</name>
    <dbReference type="NCBI Taxonomy" id="1421715"/>
    <lineage>
        <taxon>Eukaryota</taxon>
        <taxon>Metazoa</taxon>
        <taxon>Ecdysozoa</taxon>
        <taxon>Arthropoda</taxon>
        <taxon>Hexapoda</taxon>
        <taxon>Insecta</taxon>
        <taxon>Pterygota</taxon>
        <taxon>Neoptera</taxon>
        <taxon>Endopterygota</taxon>
        <taxon>Coleoptera</taxon>
        <taxon>Polyphaga</taxon>
        <taxon>Elateriformia</taxon>
        <taxon>Elateroidea</taxon>
        <taxon>Lampyridae</taxon>
        <taxon>Luciolinae</taxon>
        <taxon>Aquatica</taxon>
    </lineage>
</organism>
<evidence type="ECO:0000256" key="2">
    <source>
        <dbReference type="ARBA" id="ARBA00008685"/>
    </source>
</evidence>
<feature type="domain" description="Ionotropic glutamate receptor C-terminal" evidence="11">
    <location>
        <begin position="289"/>
        <end position="543"/>
    </location>
</feature>
<dbReference type="Pfam" id="PF00060">
    <property type="entry name" value="Lig_chan"/>
    <property type="match status" value="1"/>
</dbReference>
<accession>A0AAN7P265</accession>
<gene>
    <name evidence="12" type="ORF">RN001_011351</name>
</gene>
<evidence type="ECO:0000256" key="6">
    <source>
        <dbReference type="ARBA" id="ARBA00023136"/>
    </source>
</evidence>
<comment type="similarity">
    <text evidence="2">Belongs to the glutamate-gated ion channel (TC 1.A.10.1) family.</text>
</comment>
<dbReference type="AlphaFoldDB" id="A0AAN7P265"/>
<protein>
    <recommendedName>
        <fullName evidence="11">Ionotropic glutamate receptor C-terminal domain-containing protein</fullName>
    </recommendedName>
</protein>
<feature type="transmembrane region" description="Helical" evidence="9">
    <location>
        <begin position="291"/>
        <end position="309"/>
    </location>
</feature>
<keyword evidence="6 9" id="KW-0472">Membrane</keyword>
<evidence type="ECO:0000313" key="13">
    <source>
        <dbReference type="Proteomes" id="UP001353858"/>
    </source>
</evidence>
<comment type="subcellular location">
    <subcellularLocation>
        <location evidence="1">Cell membrane</location>
        <topology evidence="1">Multi-pass membrane protein</topology>
    </subcellularLocation>
</comment>
<evidence type="ECO:0000256" key="4">
    <source>
        <dbReference type="ARBA" id="ARBA00022692"/>
    </source>
</evidence>
<keyword evidence="4 9" id="KW-0812">Transmembrane</keyword>
<evidence type="ECO:0000256" key="7">
    <source>
        <dbReference type="ARBA" id="ARBA00023170"/>
    </source>
</evidence>